<dbReference type="RefSeq" id="WP_407649912.1">
    <property type="nucleotide sequence ID" value="NZ_BAABHE010000002.1"/>
</dbReference>
<comment type="subunit">
    <text evidence="10">Monomer.</text>
</comment>
<evidence type="ECO:0000256" key="7">
    <source>
        <dbReference type="ARBA" id="ARBA00023146"/>
    </source>
</evidence>
<proteinExistence type="inferred from homology"/>
<dbReference type="InterPro" id="IPR009008">
    <property type="entry name" value="Val/Leu/Ile-tRNA-synth_edit"/>
</dbReference>
<organism evidence="13 14">
    <name type="scientific">Enteractinococcus fodinae</name>
    <dbReference type="NCBI Taxonomy" id="684663"/>
    <lineage>
        <taxon>Bacteria</taxon>
        <taxon>Bacillati</taxon>
        <taxon>Actinomycetota</taxon>
        <taxon>Actinomycetes</taxon>
        <taxon>Micrococcales</taxon>
        <taxon>Micrococcaceae</taxon>
    </lineage>
</organism>
<dbReference type="PANTHER" id="PTHR42780">
    <property type="entry name" value="SOLEUCYL-TRNA SYNTHETASE"/>
    <property type="match status" value="1"/>
</dbReference>
<reference evidence="13 14" key="1">
    <citation type="submission" date="2023-07" db="EMBL/GenBank/DDBJ databases">
        <title>Sequencing the genomes of 1000 actinobacteria strains.</title>
        <authorList>
            <person name="Klenk H.-P."/>
        </authorList>
    </citation>
    <scope>NUCLEOTIDE SEQUENCE [LARGE SCALE GENOMIC DNA]</scope>
    <source>
        <strain evidence="13 14">DSM 22966</strain>
    </source>
</reference>
<dbReference type="Proteomes" id="UP001183794">
    <property type="component" value="Unassembled WGS sequence"/>
</dbReference>
<dbReference type="Gene3D" id="1.10.730.10">
    <property type="entry name" value="Isoleucyl-tRNA Synthetase, Domain 1"/>
    <property type="match status" value="1"/>
</dbReference>
<comment type="catalytic activity">
    <reaction evidence="9 10">
        <text>tRNA(Ile) + L-isoleucine + ATP = L-isoleucyl-tRNA(Ile) + AMP + diphosphate</text>
        <dbReference type="Rhea" id="RHEA:11060"/>
        <dbReference type="Rhea" id="RHEA-COMP:9666"/>
        <dbReference type="Rhea" id="RHEA-COMP:9695"/>
        <dbReference type="ChEBI" id="CHEBI:30616"/>
        <dbReference type="ChEBI" id="CHEBI:33019"/>
        <dbReference type="ChEBI" id="CHEBI:58045"/>
        <dbReference type="ChEBI" id="CHEBI:78442"/>
        <dbReference type="ChEBI" id="CHEBI:78528"/>
        <dbReference type="ChEBI" id="CHEBI:456215"/>
        <dbReference type="EC" id="6.1.1.5"/>
    </reaction>
</comment>
<comment type="function">
    <text evidence="8 10">Catalyzes the attachment of isoleucine to tRNA(Ile). As IleRS can inadvertently accommodate and process structurally similar amino acids such as valine, to avoid such errors it has two additional distinct tRNA(Ile)-dependent editing activities. One activity is designated as 'pretransfer' editing and involves the hydrolysis of activated Val-AMP. The other activity is designated 'posttransfer' editing and involves deacylation of mischarged Val-tRNA(Ile).</text>
</comment>
<accession>A0ABU2B079</accession>
<name>A0ABU2B079_9MICC</name>
<evidence type="ECO:0000256" key="6">
    <source>
        <dbReference type="ARBA" id="ARBA00022917"/>
    </source>
</evidence>
<dbReference type="SUPFAM" id="SSF47323">
    <property type="entry name" value="Anticodon-binding domain of a subclass of class I aminoacyl-tRNA synthetases"/>
    <property type="match status" value="1"/>
</dbReference>
<comment type="cofactor">
    <cofactor evidence="10">
        <name>Zn(2+)</name>
        <dbReference type="ChEBI" id="CHEBI:29105"/>
    </cofactor>
</comment>
<keyword evidence="3 10" id="KW-0436">Ligase</keyword>
<dbReference type="PANTHER" id="PTHR42780:SF1">
    <property type="entry name" value="ISOLEUCINE--TRNA LIGASE, CYTOPLASMIC"/>
    <property type="match status" value="1"/>
</dbReference>
<feature type="short sequence motif" description="'KMSKS' region" evidence="10">
    <location>
        <begin position="672"/>
        <end position="676"/>
    </location>
</feature>
<dbReference type="InterPro" id="IPR002300">
    <property type="entry name" value="aa-tRNA-synth_Ia"/>
</dbReference>
<dbReference type="InterPro" id="IPR014729">
    <property type="entry name" value="Rossmann-like_a/b/a_fold"/>
</dbReference>
<feature type="domain" description="Methionyl/Valyl/Leucyl/Isoleucyl-tRNA synthetase anticodon-binding" evidence="12">
    <location>
        <begin position="765"/>
        <end position="901"/>
    </location>
</feature>
<protein>
    <recommendedName>
        <fullName evidence="10">Isoleucine--tRNA ligase</fullName>
        <ecNumber evidence="10">6.1.1.5</ecNumber>
    </recommendedName>
    <alternativeName>
        <fullName evidence="10">Isoleucyl-tRNA synthetase</fullName>
        <shortName evidence="10">IleRS</shortName>
    </alternativeName>
</protein>
<evidence type="ECO:0000256" key="5">
    <source>
        <dbReference type="ARBA" id="ARBA00022840"/>
    </source>
</evidence>
<dbReference type="InterPro" id="IPR023586">
    <property type="entry name" value="Ile-tRNA-ligase_type2"/>
</dbReference>
<feature type="short sequence motif" description="'HIGH' region" evidence="10">
    <location>
        <begin position="65"/>
        <end position="75"/>
    </location>
</feature>
<dbReference type="InterPro" id="IPR033709">
    <property type="entry name" value="Anticodon_Ile_ABEc"/>
</dbReference>
<evidence type="ECO:0000256" key="10">
    <source>
        <dbReference type="HAMAP-Rule" id="MF_02003"/>
    </source>
</evidence>
<keyword evidence="7 10" id="KW-0030">Aminoacyl-tRNA synthetase</keyword>
<comment type="domain">
    <text evidence="10">IleRS has two distinct active sites: one for aminoacylation and one for editing. The misactivated valine is translocated from the active site to the editing site, which sterically excludes the correctly activated isoleucine. The single editing site contains two valyl binding pockets, one specific for each substrate (Val-AMP or Val-tRNA(Ile)).</text>
</comment>
<gene>
    <name evidence="10" type="primary">ileS</name>
    <name evidence="13" type="ORF">J2S62_001265</name>
</gene>
<dbReference type="CDD" id="cd00818">
    <property type="entry name" value="IleRS_core"/>
    <property type="match status" value="1"/>
</dbReference>
<dbReference type="InterPro" id="IPR001412">
    <property type="entry name" value="aa-tRNA-synth_I_CS"/>
</dbReference>
<keyword evidence="10" id="KW-0479">Metal-binding</keyword>
<keyword evidence="6 10" id="KW-0648">Protein biosynthesis</keyword>
<comment type="caution">
    <text evidence="13">The sequence shown here is derived from an EMBL/GenBank/DDBJ whole genome shotgun (WGS) entry which is preliminary data.</text>
</comment>
<keyword evidence="5 10" id="KW-0067">ATP-binding</keyword>
<dbReference type="InterPro" id="IPR009080">
    <property type="entry name" value="tRNAsynth_Ia_anticodon-bd"/>
</dbReference>
<feature type="domain" description="Aminoacyl-tRNA synthetase class Ia" evidence="11">
    <location>
        <begin position="30"/>
        <end position="706"/>
    </location>
</feature>
<dbReference type="InterPro" id="IPR013155">
    <property type="entry name" value="M/V/L/I-tRNA-synth_anticd-bd"/>
</dbReference>
<dbReference type="Pfam" id="PF08264">
    <property type="entry name" value="Anticodon_1"/>
    <property type="match status" value="1"/>
</dbReference>
<keyword evidence="2 10" id="KW-0963">Cytoplasm</keyword>
<dbReference type="EC" id="6.1.1.5" evidence="10"/>
<evidence type="ECO:0000259" key="12">
    <source>
        <dbReference type="Pfam" id="PF08264"/>
    </source>
</evidence>
<keyword evidence="10" id="KW-0862">Zinc</keyword>
<evidence type="ECO:0000256" key="4">
    <source>
        <dbReference type="ARBA" id="ARBA00022741"/>
    </source>
</evidence>
<dbReference type="CDD" id="cd07961">
    <property type="entry name" value="Anticodon_Ia_Ile_ABEc"/>
    <property type="match status" value="1"/>
</dbReference>
<feature type="binding site" evidence="10">
    <location>
        <position position="675"/>
    </location>
    <ligand>
        <name>ATP</name>
        <dbReference type="ChEBI" id="CHEBI:30616"/>
    </ligand>
</feature>
<evidence type="ECO:0000256" key="8">
    <source>
        <dbReference type="ARBA" id="ARBA00025217"/>
    </source>
</evidence>
<comment type="subcellular location">
    <subcellularLocation>
        <location evidence="10">Cytoplasm</location>
    </subcellularLocation>
</comment>
<comment type="similarity">
    <text evidence="1 10">Belongs to the class-I aminoacyl-tRNA synthetase family. IleS type 2 subfamily.</text>
</comment>
<dbReference type="SUPFAM" id="SSF50677">
    <property type="entry name" value="ValRS/IleRS/LeuRS editing domain"/>
    <property type="match status" value="1"/>
</dbReference>
<keyword evidence="4 10" id="KW-0547">Nucleotide-binding</keyword>
<dbReference type="GO" id="GO:0004822">
    <property type="term" value="F:isoleucine-tRNA ligase activity"/>
    <property type="evidence" value="ECO:0007669"/>
    <property type="project" value="UniProtKB-EC"/>
</dbReference>
<dbReference type="PRINTS" id="PR00984">
    <property type="entry name" value="TRNASYNTHILE"/>
</dbReference>
<dbReference type="Pfam" id="PF19302">
    <property type="entry name" value="DUF5915"/>
    <property type="match status" value="1"/>
</dbReference>
<dbReference type="NCBIfam" id="TIGR00392">
    <property type="entry name" value="ileS"/>
    <property type="match status" value="1"/>
</dbReference>
<evidence type="ECO:0000256" key="1">
    <source>
        <dbReference type="ARBA" id="ARBA00007078"/>
    </source>
</evidence>
<evidence type="ECO:0000256" key="2">
    <source>
        <dbReference type="ARBA" id="ARBA00022490"/>
    </source>
</evidence>
<keyword evidence="14" id="KW-1185">Reference proteome</keyword>
<dbReference type="SUPFAM" id="SSF52374">
    <property type="entry name" value="Nucleotidylyl transferase"/>
    <property type="match status" value="1"/>
</dbReference>
<evidence type="ECO:0000256" key="9">
    <source>
        <dbReference type="ARBA" id="ARBA00048359"/>
    </source>
</evidence>
<dbReference type="HAMAP" id="MF_02003">
    <property type="entry name" value="Ile_tRNA_synth_type2"/>
    <property type="match status" value="1"/>
</dbReference>
<evidence type="ECO:0000313" key="13">
    <source>
        <dbReference type="EMBL" id="MDR7347008.1"/>
    </source>
</evidence>
<evidence type="ECO:0000256" key="3">
    <source>
        <dbReference type="ARBA" id="ARBA00022598"/>
    </source>
</evidence>
<dbReference type="EMBL" id="JAVDYJ010000001">
    <property type="protein sequence ID" value="MDR7347008.1"/>
    <property type="molecule type" value="Genomic_DNA"/>
</dbReference>
<sequence length="1128" mass="125952">MYPLASSHHDWVKTGSTPSTPNLPAIEELILKYWDADGTFQASIDNRPAAVDGDNNEFVFYDGPPFANGLPHYGHLLTSYVKDLVARYQTQQGRRVERRFGWDTHGLPAELEAMKQLGMTDKAEIEQMGIDKFNDACRASVLEYTQEWEEYINRMGRWVDFENDYKTLNPSFMESVIWAFKSLYDRGLTYRGFRVLPYCWNDETPLSNHELRMDDDVYQMRQDPSVTVQFKITGLPANPELIPAGGATQEIADALTGVGVLAWTTTPWTLPTNFSVAAGPEIEYAVVPVVTPETDTFSADKVLLASDRVRAHAKMLGYEDGDAAQAAIEATYTGAQLAGLVYEPLFSYFVDAETYGTENAFRILADDYVTTEDGTGLVHQAPAYGEEDQRVNEAHGIPVVLSVDEGAKFLPLFADETVGGGALKDIAGVQVFEANRTIIRALRAQGSLLGEQSYEHSYPHCWRCRTPLIYRAITSWYVKVTDFKDDMLRHNEDINWIPGNVKHGQFGKWLENARDWSISRNRYWGSPIPVWESDDPNYPRLEVYGSLEEIEAAFGELPRNADGEVDLHRPWIDELVRPNPDDPTGKSMMRRVEDVLDVWFDSGSMPYAQVHYPMKNKDWFDTHNPADFIVEYIGQTRGWFYTMHVLGTALFDRPAFKNVISHGIVLGSDGNKMSKSLQNYPDVNEVLDRDGSDAMRWFLMASPILRGGNLVVTEEGIREAARQAILPAWNVWHFFSLYANSATDGGKRPEGYKAQLRYESTDPLDQYILAATGTMLRDVKSSLDDYNVSGATEAIRRYMETMTNWYIRRSRQRFFAEDTQALDTLYTVLEAFVRAAAPLMPFVAEEIWRGLTGGRSVHMTDYPDADLFPSGDDATQLQETMELVRTIASSASSLRKGANRRVRLPLAELTVVVPEVERFTQAFTDILADELNLKNIKLVDVANTSAEDFGISQQLTVNAREAGPRLGKDVQTVIKASKSDDWKVTDDGTVIAGGIALEPAEYELSTVVEDDPDNPETAVAVIPSGFVILNTAVDETLAAEGAARDVIRAVQSARRDAQLDVSDRIQTVITGPQAVIDAISAHEALISNETLSLQVTFEPTEAPDPRETIADDATKSVDVTVMKANANV</sequence>
<dbReference type="Gene3D" id="3.40.50.620">
    <property type="entry name" value="HUPs"/>
    <property type="match status" value="2"/>
</dbReference>
<evidence type="ECO:0000259" key="11">
    <source>
        <dbReference type="Pfam" id="PF00133"/>
    </source>
</evidence>
<dbReference type="PROSITE" id="PS00178">
    <property type="entry name" value="AA_TRNA_LIGASE_I"/>
    <property type="match status" value="1"/>
</dbReference>
<dbReference type="InterPro" id="IPR002301">
    <property type="entry name" value="Ile-tRNA-ligase"/>
</dbReference>
<evidence type="ECO:0000313" key="14">
    <source>
        <dbReference type="Proteomes" id="UP001183794"/>
    </source>
</evidence>
<dbReference type="Gene3D" id="3.90.740.10">
    <property type="entry name" value="Valyl/Leucyl/Isoleucyl-tRNA synthetase, editing domain"/>
    <property type="match status" value="1"/>
</dbReference>
<dbReference type="Pfam" id="PF00133">
    <property type="entry name" value="tRNA-synt_1"/>
    <property type="match status" value="1"/>
</dbReference>